<keyword evidence="2" id="KW-1185">Reference proteome</keyword>
<comment type="caution">
    <text evidence="1">The sequence shown here is derived from an EMBL/GenBank/DDBJ whole genome shotgun (WGS) entry which is preliminary data.</text>
</comment>
<proteinExistence type="predicted"/>
<accession>A0AC61QZI4</accession>
<evidence type="ECO:0000313" key="2">
    <source>
        <dbReference type="Proteomes" id="UP000307720"/>
    </source>
</evidence>
<dbReference type="EMBL" id="SRZB01000015">
    <property type="protein sequence ID" value="TGX98664.1"/>
    <property type="molecule type" value="Genomic_DNA"/>
</dbReference>
<protein>
    <submittedName>
        <fullName evidence="1">Uncharacterized protein</fullName>
    </submittedName>
</protein>
<gene>
    <name evidence="1" type="ORF">E5357_08320</name>
</gene>
<evidence type="ECO:0000313" key="1">
    <source>
        <dbReference type="EMBL" id="TGX98664.1"/>
    </source>
</evidence>
<sequence length="153" mass="17275">MSLGIQNEIFFFLVCTAAGVLLMFGYDLLRAVRRVFIHEELLVAAEDFLYCTAAGIIAFMVIFMRNSGVVRGFSLCAMLLGMVLYHMSASRLVLRGVSGVLRLFTTIFNKTVGFLFRPLAFFTKKIYKKARKALKKRIKGVKMTLVKRRGSNS</sequence>
<dbReference type="Proteomes" id="UP000307720">
    <property type="component" value="Unassembled WGS sequence"/>
</dbReference>
<organism evidence="1 2">
    <name type="scientific">Hominisplanchenecus murintestinalis</name>
    <dbReference type="NCBI Taxonomy" id="2941517"/>
    <lineage>
        <taxon>Bacteria</taxon>
        <taxon>Bacillati</taxon>
        <taxon>Bacillota</taxon>
        <taxon>Clostridia</taxon>
        <taxon>Lachnospirales</taxon>
        <taxon>Lachnospiraceae</taxon>
        <taxon>Hominisplanchenecus</taxon>
    </lineage>
</organism>
<name>A0AC61QZI4_9FIRM</name>
<reference evidence="1" key="1">
    <citation type="submission" date="2019-04" db="EMBL/GenBank/DDBJ databases">
        <title>Microbes associate with the intestines of laboratory mice.</title>
        <authorList>
            <person name="Navarre W."/>
            <person name="Wong E."/>
            <person name="Huang K."/>
            <person name="Tropini C."/>
            <person name="Ng K."/>
            <person name="Yu B."/>
        </authorList>
    </citation>
    <scope>NUCLEOTIDE SEQUENCE</scope>
    <source>
        <strain evidence="1">NM72_1-8</strain>
    </source>
</reference>